<accession>A0A0E9WG45</accession>
<evidence type="ECO:0000313" key="1">
    <source>
        <dbReference type="EMBL" id="JAH88560.1"/>
    </source>
</evidence>
<proteinExistence type="predicted"/>
<protein>
    <submittedName>
        <fullName evidence="1">Uncharacterized protein</fullName>
    </submittedName>
</protein>
<sequence length="53" mass="6045">MYYSLILTRTSCSQCSPENIARVTGWRLVCPVSNSSRSMAHFNMVLSYSYHVP</sequence>
<name>A0A0E9WG45_ANGAN</name>
<dbReference type="AlphaFoldDB" id="A0A0E9WG45"/>
<reference evidence="1" key="1">
    <citation type="submission" date="2014-11" db="EMBL/GenBank/DDBJ databases">
        <authorList>
            <person name="Amaro Gonzalez C."/>
        </authorList>
    </citation>
    <scope>NUCLEOTIDE SEQUENCE</scope>
</reference>
<organism evidence="1">
    <name type="scientific">Anguilla anguilla</name>
    <name type="common">European freshwater eel</name>
    <name type="synonym">Muraena anguilla</name>
    <dbReference type="NCBI Taxonomy" id="7936"/>
    <lineage>
        <taxon>Eukaryota</taxon>
        <taxon>Metazoa</taxon>
        <taxon>Chordata</taxon>
        <taxon>Craniata</taxon>
        <taxon>Vertebrata</taxon>
        <taxon>Euteleostomi</taxon>
        <taxon>Actinopterygii</taxon>
        <taxon>Neopterygii</taxon>
        <taxon>Teleostei</taxon>
        <taxon>Anguilliformes</taxon>
        <taxon>Anguillidae</taxon>
        <taxon>Anguilla</taxon>
    </lineage>
</organism>
<dbReference type="EMBL" id="GBXM01020017">
    <property type="protein sequence ID" value="JAH88560.1"/>
    <property type="molecule type" value="Transcribed_RNA"/>
</dbReference>
<reference evidence="1" key="2">
    <citation type="journal article" date="2015" name="Fish Shellfish Immunol.">
        <title>Early steps in the European eel (Anguilla anguilla)-Vibrio vulnificus interaction in the gills: Role of the RtxA13 toxin.</title>
        <authorList>
            <person name="Callol A."/>
            <person name="Pajuelo D."/>
            <person name="Ebbesson L."/>
            <person name="Teles M."/>
            <person name="MacKenzie S."/>
            <person name="Amaro C."/>
        </authorList>
    </citation>
    <scope>NUCLEOTIDE SEQUENCE</scope>
</reference>